<dbReference type="InterPro" id="IPR029068">
    <property type="entry name" value="Glyas_Bleomycin-R_OHBP_Dase"/>
</dbReference>
<dbReference type="RefSeq" id="WP_029312376.1">
    <property type="nucleotide sequence ID" value="NZ_FTNE01000010.1"/>
</dbReference>
<keyword evidence="1" id="KW-0479">Metal-binding</keyword>
<dbReference type="InterPro" id="IPR018146">
    <property type="entry name" value="Glyoxalase_1_CS"/>
</dbReference>
<dbReference type="GO" id="GO:0004493">
    <property type="term" value="F:methylmalonyl-CoA epimerase activity"/>
    <property type="evidence" value="ECO:0007669"/>
    <property type="project" value="TreeGrafter"/>
</dbReference>
<feature type="domain" description="VOC" evidence="2">
    <location>
        <begin position="1"/>
        <end position="120"/>
    </location>
</feature>
<evidence type="ECO:0000313" key="3">
    <source>
        <dbReference type="EMBL" id="SIQ85650.1"/>
    </source>
</evidence>
<dbReference type="InterPro" id="IPR037523">
    <property type="entry name" value="VOC_core"/>
</dbReference>
<protein>
    <submittedName>
        <fullName evidence="3">Glyoxalase/Bleomycin resistance protein/Dioxygenase superfamily protein</fullName>
    </submittedName>
</protein>
<keyword evidence="3" id="KW-0223">Dioxygenase</keyword>
<evidence type="ECO:0000259" key="2">
    <source>
        <dbReference type="PROSITE" id="PS51819"/>
    </source>
</evidence>
<gene>
    <name evidence="3" type="ORF">SAMN05421828_110126</name>
</gene>
<accession>A0A8G2CKV7</accession>
<dbReference type="GO" id="GO:0046872">
    <property type="term" value="F:metal ion binding"/>
    <property type="evidence" value="ECO:0007669"/>
    <property type="project" value="UniProtKB-KW"/>
</dbReference>
<dbReference type="Gene3D" id="3.10.180.10">
    <property type="entry name" value="2,3-Dihydroxybiphenyl 1,2-Dioxygenase, domain 1"/>
    <property type="match status" value="2"/>
</dbReference>
<dbReference type="PROSITE" id="PS51819">
    <property type="entry name" value="VOC"/>
    <property type="match status" value="1"/>
</dbReference>
<dbReference type="AlphaFoldDB" id="A0A8G2CKV7"/>
<dbReference type="Pfam" id="PF00903">
    <property type="entry name" value="Glyoxalase"/>
    <property type="match status" value="2"/>
</dbReference>
<organism evidence="3 4">
    <name type="scientific">Acidiphilium rubrum</name>
    <dbReference type="NCBI Taxonomy" id="526"/>
    <lineage>
        <taxon>Bacteria</taxon>
        <taxon>Pseudomonadati</taxon>
        <taxon>Pseudomonadota</taxon>
        <taxon>Alphaproteobacteria</taxon>
        <taxon>Acetobacterales</taxon>
        <taxon>Acidocellaceae</taxon>
        <taxon>Acidiphilium</taxon>
    </lineage>
</organism>
<dbReference type="Proteomes" id="UP000186308">
    <property type="component" value="Unassembled WGS sequence"/>
</dbReference>
<dbReference type="GO" id="GO:0051213">
    <property type="term" value="F:dioxygenase activity"/>
    <property type="evidence" value="ECO:0007669"/>
    <property type="project" value="UniProtKB-KW"/>
</dbReference>
<dbReference type="PANTHER" id="PTHR43048:SF3">
    <property type="entry name" value="METHYLMALONYL-COA EPIMERASE, MITOCHONDRIAL"/>
    <property type="match status" value="1"/>
</dbReference>
<dbReference type="InterPro" id="IPR004360">
    <property type="entry name" value="Glyas_Fos-R_dOase_dom"/>
</dbReference>
<sequence>MIAGVVLMARDVAGLADFYCAGLGFRRIGDGGPLALGAQWVVLEAATGVDYPRPWASNDPWFQHMAIVVDDMAAAHRRALAAGAIAVSLGGPQVLPASSGGVTAWKFRDPEGHPLELLAFPAGGAPACWRGEGALFRGIDHTAIVVADTARSEAFYRRLGFERSGGSVNVGAAQAALDGLEAPEVVVTALSVPGQAAPHLELLEYRAPPGVGAGRWALGDVVATRVLVAGVDGVVRDPDGHCLDDRAVR</sequence>
<evidence type="ECO:0000256" key="1">
    <source>
        <dbReference type="ARBA" id="ARBA00022723"/>
    </source>
</evidence>
<comment type="caution">
    <text evidence="3">The sequence shown here is derived from an EMBL/GenBank/DDBJ whole genome shotgun (WGS) entry which is preliminary data.</text>
</comment>
<dbReference type="CDD" id="cd06587">
    <property type="entry name" value="VOC"/>
    <property type="match status" value="1"/>
</dbReference>
<proteinExistence type="predicted"/>
<evidence type="ECO:0000313" key="4">
    <source>
        <dbReference type="Proteomes" id="UP000186308"/>
    </source>
</evidence>
<reference evidence="3 4" key="1">
    <citation type="submission" date="2017-01" db="EMBL/GenBank/DDBJ databases">
        <authorList>
            <person name="Varghese N."/>
            <person name="Submissions S."/>
        </authorList>
    </citation>
    <scope>NUCLEOTIDE SEQUENCE [LARGE SCALE GENOMIC DNA]</scope>
    <source>
        <strain evidence="3 4">ATCC 35905</strain>
    </source>
</reference>
<dbReference type="SUPFAM" id="SSF54593">
    <property type="entry name" value="Glyoxalase/Bleomycin resistance protein/Dihydroxybiphenyl dioxygenase"/>
    <property type="match status" value="2"/>
</dbReference>
<dbReference type="GO" id="GO:0004462">
    <property type="term" value="F:lactoylglutathione lyase activity"/>
    <property type="evidence" value="ECO:0007669"/>
    <property type="project" value="InterPro"/>
</dbReference>
<dbReference type="PROSITE" id="PS00934">
    <property type="entry name" value="GLYOXALASE_I_1"/>
    <property type="match status" value="1"/>
</dbReference>
<name>A0A8G2CKV7_ACIRU</name>
<dbReference type="EMBL" id="FTNE01000010">
    <property type="protein sequence ID" value="SIQ85650.1"/>
    <property type="molecule type" value="Genomic_DNA"/>
</dbReference>
<dbReference type="InterPro" id="IPR051785">
    <property type="entry name" value="MMCE/EMCE_epimerase"/>
</dbReference>
<keyword evidence="4" id="KW-1185">Reference proteome</keyword>
<dbReference type="GO" id="GO:0046491">
    <property type="term" value="P:L-methylmalonyl-CoA metabolic process"/>
    <property type="evidence" value="ECO:0007669"/>
    <property type="project" value="TreeGrafter"/>
</dbReference>
<dbReference type="PANTHER" id="PTHR43048">
    <property type="entry name" value="METHYLMALONYL-COA EPIMERASE"/>
    <property type="match status" value="1"/>
</dbReference>
<keyword evidence="3" id="KW-0560">Oxidoreductase</keyword>
<dbReference type="OrthoDB" id="8076422at2"/>